<proteinExistence type="predicted"/>
<dbReference type="Proteomes" id="UP000035722">
    <property type="component" value="Unassembled WGS sequence"/>
</dbReference>
<evidence type="ECO:0000256" key="2">
    <source>
        <dbReference type="SAM" id="SignalP"/>
    </source>
</evidence>
<name>A0A024H424_9MICC</name>
<reference evidence="4" key="1">
    <citation type="journal article" date="2014" name="Genome Announc.">
        <title>Genome Sequence of Arthrobacter siccitolerans 4J27, a Xeroprotectant-Producing Desiccation-Tolerant Microorganism.</title>
        <authorList>
            <person name="Manzanera M."/>
            <person name="Santa-Cruz-Calvo L."/>
            <person name="Vilchez J.I."/>
            <person name="Garcia-Fontana C."/>
            <person name="Silva-Castro G.A."/>
            <person name="Calvo C."/>
            <person name="Gonzalez-Lopez J."/>
        </authorList>
    </citation>
    <scope>NUCLEOTIDE SEQUENCE [LARGE SCALE GENOMIC DNA]</scope>
    <source>
        <strain evidence="4">4J27</strain>
    </source>
</reference>
<feature type="chain" id="PRO_5001529865" description="Lipoprotein" evidence="2">
    <location>
        <begin position="25"/>
        <end position="193"/>
    </location>
</feature>
<sequence length="193" mass="20027">MGRKCERHLLSFALCLLVPLGGTAGCVYEYPEPSHTPESAPERAREPTVEPALGTAAPKPYSDSQVLEQEAVNYARLDRILGAMPEPVLLSEVGPLDGPLRGFGNTGKVPAAGRYTVTAACVGATGAKVSVRQEHPGAPFRPVELDLDCAGATSQVIALEQGHVFAHLSLPGPGDTPWTGAVGGVRVGAAPIE</sequence>
<dbReference type="EMBL" id="CAQI01000044">
    <property type="protein sequence ID" value="CCQ46499.1"/>
    <property type="molecule type" value="Genomic_DNA"/>
</dbReference>
<evidence type="ECO:0000313" key="3">
    <source>
        <dbReference type="EMBL" id="CCQ46499.1"/>
    </source>
</evidence>
<evidence type="ECO:0000256" key="1">
    <source>
        <dbReference type="SAM" id="MobiDB-lite"/>
    </source>
</evidence>
<dbReference type="STRING" id="861266.ARTSIC4J27_2463"/>
<keyword evidence="4" id="KW-1185">Reference proteome</keyword>
<accession>A0A024H424</accession>
<dbReference type="PROSITE" id="PS51257">
    <property type="entry name" value="PROKAR_LIPOPROTEIN"/>
    <property type="match status" value="1"/>
</dbReference>
<feature type="region of interest" description="Disordered" evidence="1">
    <location>
        <begin position="33"/>
        <end position="62"/>
    </location>
</feature>
<evidence type="ECO:0000313" key="4">
    <source>
        <dbReference type="Proteomes" id="UP000035722"/>
    </source>
</evidence>
<evidence type="ECO:0008006" key="5">
    <source>
        <dbReference type="Google" id="ProtNLM"/>
    </source>
</evidence>
<protein>
    <recommendedName>
        <fullName evidence="5">Lipoprotein</fullName>
    </recommendedName>
</protein>
<keyword evidence="2" id="KW-0732">Signal</keyword>
<dbReference type="RefSeq" id="WP_235436651.1">
    <property type="nucleotide sequence ID" value="NZ_CAQI01000044.1"/>
</dbReference>
<organism evidence="3 4">
    <name type="scientific">Pseudarthrobacter siccitolerans</name>
    <dbReference type="NCBI Taxonomy" id="861266"/>
    <lineage>
        <taxon>Bacteria</taxon>
        <taxon>Bacillati</taxon>
        <taxon>Actinomycetota</taxon>
        <taxon>Actinomycetes</taxon>
        <taxon>Micrococcales</taxon>
        <taxon>Micrococcaceae</taxon>
        <taxon>Pseudarthrobacter</taxon>
    </lineage>
</organism>
<feature type="signal peptide" evidence="2">
    <location>
        <begin position="1"/>
        <end position="24"/>
    </location>
</feature>
<gene>
    <name evidence="3" type="ORF">ARTSIC4J27_2463</name>
</gene>
<dbReference type="AlphaFoldDB" id="A0A024H424"/>
<comment type="caution">
    <text evidence="3">The sequence shown here is derived from an EMBL/GenBank/DDBJ whole genome shotgun (WGS) entry which is preliminary data.</text>
</comment>